<dbReference type="AlphaFoldDB" id="A0A2M9XGV0"/>
<dbReference type="OrthoDB" id="9814407at2"/>
<dbReference type="SUPFAM" id="SSF54909">
    <property type="entry name" value="Dimeric alpha+beta barrel"/>
    <property type="match status" value="1"/>
</dbReference>
<reference evidence="3 4" key="1">
    <citation type="submission" date="2017-07" db="EMBL/GenBank/DDBJ databases">
        <title>Leptospira spp. isolated from tropical soils.</title>
        <authorList>
            <person name="Thibeaux R."/>
            <person name="Iraola G."/>
            <person name="Ferres I."/>
            <person name="Bierque E."/>
            <person name="Girault D."/>
            <person name="Soupe-Gilbert M.-E."/>
            <person name="Picardeau M."/>
            <person name="Goarant C."/>
        </authorList>
    </citation>
    <scope>NUCLEOTIDE SEQUENCE [LARGE SCALE GENOMIC DNA]</scope>
    <source>
        <strain evidence="3 4">MCA1-C-A1</strain>
    </source>
</reference>
<organism evidence="3 4">
    <name type="scientific">Leptospira hartskeerlii</name>
    <dbReference type="NCBI Taxonomy" id="2023177"/>
    <lineage>
        <taxon>Bacteria</taxon>
        <taxon>Pseudomonadati</taxon>
        <taxon>Spirochaetota</taxon>
        <taxon>Spirochaetia</taxon>
        <taxon>Leptospirales</taxon>
        <taxon>Leptospiraceae</taxon>
        <taxon>Leptospira</taxon>
    </lineage>
</organism>
<dbReference type="Pfam" id="PF03795">
    <property type="entry name" value="YCII"/>
    <property type="match status" value="1"/>
</dbReference>
<dbReference type="PANTHER" id="PTHR37828">
    <property type="entry name" value="GSR2449 PROTEIN"/>
    <property type="match status" value="1"/>
</dbReference>
<evidence type="ECO:0000313" key="4">
    <source>
        <dbReference type="Proteomes" id="UP000232196"/>
    </source>
</evidence>
<dbReference type="PANTHER" id="PTHR37828:SF1">
    <property type="entry name" value="YCII-RELATED DOMAIN-CONTAINING PROTEIN"/>
    <property type="match status" value="1"/>
</dbReference>
<dbReference type="EMBL" id="NPDN01000002">
    <property type="protein sequence ID" value="PJZ26911.1"/>
    <property type="molecule type" value="Genomic_DNA"/>
</dbReference>
<dbReference type="InterPro" id="IPR011008">
    <property type="entry name" value="Dimeric_a/b-barrel"/>
</dbReference>
<feature type="domain" description="YCII-related" evidence="2">
    <location>
        <begin position="14"/>
        <end position="83"/>
    </location>
</feature>
<dbReference type="Proteomes" id="UP000232196">
    <property type="component" value="Unassembled WGS sequence"/>
</dbReference>
<accession>A0A2M9XGV0</accession>
<name>A0A2M9XGV0_9LEPT</name>
<comment type="caution">
    <text evidence="3">The sequence shown here is derived from an EMBL/GenBank/DDBJ whole genome shotgun (WGS) entry which is preliminary data.</text>
</comment>
<comment type="similarity">
    <text evidence="1">Belongs to the YciI family.</text>
</comment>
<dbReference type="Gene3D" id="3.30.70.1060">
    <property type="entry name" value="Dimeric alpha+beta barrel"/>
    <property type="match status" value="1"/>
</dbReference>
<evidence type="ECO:0000256" key="1">
    <source>
        <dbReference type="ARBA" id="ARBA00007689"/>
    </source>
</evidence>
<dbReference type="RefSeq" id="WP_100705704.1">
    <property type="nucleotide sequence ID" value="NZ_NPDL01000002.1"/>
</dbReference>
<keyword evidence="4" id="KW-1185">Reference proteome</keyword>
<sequence>MKFFLIELEYLVPLEKLDQVVPAHREFLQTLYDIGTLLLSGPKEPRAGGMIIAKSISLEKISETMKGDPFAKLGYANYKYTEFHPVKHQTFLKSWLEA</sequence>
<dbReference type="InterPro" id="IPR005545">
    <property type="entry name" value="YCII"/>
</dbReference>
<gene>
    <name evidence="3" type="ORF">CH357_05360</name>
</gene>
<protein>
    <recommendedName>
        <fullName evidence="2">YCII-related domain-containing protein</fullName>
    </recommendedName>
</protein>
<evidence type="ECO:0000259" key="2">
    <source>
        <dbReference type="Pfam" id="PF03795"/>
    </source>
</evidence>
<proteinExistence type="inferred from homology"/>
<evidence type="ECO:0000313" key="3">
    <source>
        <dbReference type="EMBL" id="PJZ26911.1"/>
    </source>
</evidence>